<protein>
    <submittedName>
        <fullName evidence="1">Uncharacterized protein</fullName>
    </submittedName>
</protein>
<organism evidence="1 2">
    <name type="scientific">Bacillus toyonensis</name>
    <dbReference type="NCBI Taxonomy" id="155322"/>
    <lineage>
        <taxon>Bacteria</taxon>
        <taxon>Bacillati</taxon>
        <taxon>Bacillota</taxon>
        <taxon>Bacilli</taxon>
        <taxon>Bacillales</taxon>
        <taxon>Bacillaceae</taxon>
        <taxon>Bacillus</taxon>
        <taxon>Bacillus cereus group</taxon>
    </lineage>
</organism>
<proteinExistence type="predicted"/>
<sequence>MFKKLAIGTFAIGIMLSGVTGVSAAQINNGSLISDIYDKRDDDRECSWVKNEKFSKLYDTEEEIPETTSKKVNGKRVTGDLVCYYNTGSIGFVAYYK</sequence>
<comment type="caution">
    <text evidence="1">The sequence shown here is derived from an EMBL/GenBank/DDBJ whole genome shotgun (WGS) entry which is preliminary data.</text>
</comment>
<dbReference type="RefSeq" id="WP_098072453.1">
    <property type="nucleotide sequence ID" value="NZ_CP036097.1"/>
</dbReference>
<dbReference type="EMBL" id="NVOI01000209">
    <property type="protein sequence ID" value="PGG78269.1"/>
    <property type="molecule type" value="Genomic_DNA"/>
</dbReference>
<reference evidence="1 2" key="1">
    <citation type="submission" date="2017-09" db="EMBL/GenBank/DDBJ databases">
        <title>Large-scale bioinformatics analysis of Bacillus genomes uncovers conserved roles of natural products in bacterial physiology.</title>
        <authorList>
            <consortium name="Agbiome Team Llc"/>
            <person name="Bleich R.M."/>
            <person name="Grubbs K.J."/>
            <person name="Santa Maria K.C."/>
            <person name="Allen S.E."/>
            <person name="Farag S."/>
            <person name="Shank E.A."/>
            <person name="Bowers A."/>
        </authorList>
    </citation>
    <scope>NUCLEOTIDE SEQUENCE [LARGE SCALE GENOMIC DNA]</scope>
    <source>
        <strain evidence="1 2">AFS094862</strain>
    </source>
</reference>
<gene>
    <name evidence="1" type="ORF">CON73_31700</name>
</gene>
<name>A0A2B5EWA7_9BACI</name>
<evidence type="ECO:0000313" key="1">
    <source>
        <dbReference type="EMBL" id="PGG78269.1"/>
    </source>
</evidence>
<dbReference type="Proteomes" id="UP000225320">
    <property type="component" value="Unassembled WGS sequence"/>
</dbReference>
<accession>A0A2B5EWA7</accession>
<dbReference type="AlphaFoldDB" id="A0A2B5EWA7"/>
<evidence type="ECO:0000313" key="2">
    <source>
        <dbReference type="Proteomes" id="UP000225320"/>
    </source>
</evidence>